<dbReference type="AlphaFoldDB" id="A0A4Q9B5N6"/>
<protein>
    <submittedName>
        <fullName evidence="3">Winged helix-turn-helix domain-containing protein</fullName>
    </submittedName>
</protein>
<gene>
    <name evidence="3" type="ORF">ETP66_05255</name>
</gene>
<comment type="caution">
    <text evidence="3">The sequence shown here is derived from an EMBL/GenBank/DDBJ whole genome shotgun (WGS) entry which is preliminary data.</text>
</comment>
<dbReference type="Proteomes" id="UP000292858">
    <property type="component" value="Unassembled WGS sequence"/>
</dbReference>
<organism evidence="3 4">
    <name type="scientific">Thermus thermamylovorans</name>
    <dbReference type="NCBI Taxonomy" id="2509362"/>
    <lineage>
        <taxon>Bacteria</taxon>
        <taxon>Thermotogati</taxon>
        <taxon>Deinococcota</taxon>
        <taxon>Deinococci</taxon>
        <taxon>Thermales</taxon>
        <taxon>Thermaceae</taxon>
        <taxon>Thermus</taxon>
    </lineage>
</organism>
<reference evidence="3 4" key="1">
    <citation type="submission" date="2019-02" db="EMBL/GenBank/DDBJ databases">
        <title>Thermus sp. a novel from hot spring.</title>
        <authorList>
            <person name="Zhao Z."/>
        </authorList>
    </citation>
    <scope>NUCLEOTIDE SEQUENCE [LARGE SCALE GENOMIC DNA]</scope>
    <source>
        <strain evidence="3 4">CFH 72773T</strain>
    </source>
</reference>
<evidence type="ECO:0000313" key="4">
    <source>
        <dbReference type="Proteomes" id="UP000292858"/>
    </source>
</evidence>
<evidence type="ECO:0000259" key="2">
    <source>
        <dbReference type="Pfam" id="PF13592"/>
    </source>
</evidence>
<name>A0A4Q9B5N6_9DEIN</name>
<dbReference type="InterPro" id="IPR025959">
    <property type="entry name" value="Winged_HTH_dom"/>
</dbReference>
<feature type="domain" description="Winged helix-turn helix" evidence="2">
    <location>
        <begin position="45"/>
        <end position="77"/>
    </location>
</feature>
<evidence type="ECO:0000256" key="1">
    <source>
        <dbReference type="SAM" id="MobiDB-lite"/>
    </source>
</evidence>
<sequence length="91" mass="10191">MGPEALRDGRHSNPGARPKLWRRVAEHLGKRLSLVTSGARILTPIYRLLHEAGFALRVPRPVHRKAERKAQEAFKRGSGGRWRRPGPRGAG</sequence>
<feature type="region of interest" description="Disordered" evidence="1">
    <location>
        <begin position="63"/>
        <end position="91"/>
    </location>
</feature>
<evidence type="ECO:0000313" key="3">
    <source>
        <dbReference type="EMBL" id="TBH20926.1"/>
    </source>
</evidence>
<keyword evidence="4" id="KW-1185">Reference proteome</keyword>
<feature type="compositionally biased region" description="Basic residues" evidence="1">
    <location>
        <begin position="81"/>
        <end position="91"/>
    </location>
</feature>
<accession>A0A4Q9B5N6</accession>
<dbReference type="EMBL" id="SIJL01000005">
    <property type="protein sequence ID" value="TBH20926.1"/>
    <property type="molecule type" value="Genomic_DNA"/>
</dbReference>
<proteinExistence type="predicted"/>
<dbReference type="Pfam" id="PF13592">
    <property type="entry name" value="HTH_33"/>
    <property type="match status" value="1"/>
</dbReference>